<dbReference type="PANTHER" id="PTHR31687:SF3">
    <property type="entry name" value="PROTEIN URG3"/>
    <property type="match status" value="1"/>
</dbReference>
<evidence type="ECO:0000256" key="1">
    <source>
        <dbReference type="SAM" id="MobiDB-lite"/>
    </source>
</evidence>
<sequence>MANQNDRIKTLRSLPTIRERCSAVHALATQDKLQYFTYHPEKEADVVAYCVKIMKRDYPDFNKIPAHSRWRHFDTRRERITPLLAQWDNAGVSKREQCARLLDLFLVSVLLDAGAGNTWSYKENGGDEQDVYARSEGLAIASLDMFRAGVFSNNKDDPCRVDASKLRSLTPETVGEHLQVSSTNPLAGLEGRASLLASLGNALSQNQDYFGSGRPGGMLDFLENHLTGGETKSVPIIALWEVVILGLAPIWPADANSGGRASLGGVSLGDVWRCESLAESEKSATGGAWGGELAGLVPFHKLSQWLTYSLVEPLEVLMGWRVSGMGDMTGLPEYRNGGLLVDFGVLSLRRGALNDNYFPNKGSPIPLLPPSHPAIIEWRAMIVIELDRVAAQIRTAVGTDLSLPQILEAATWKGGRQIAKERRGDKGGGPPIEIESDGTVF</sequence>
<dbReference type="STRING" id="933852.A0A0C2WPZ0"/>
<evidence type="ECO:0000313" key="3">
    <source>
        <dbReference type="Proteomes" id="UP000054097"/>
    </source>
</evidence>
<organism evidence="2 3">
    <name type="scientific">Serendipita vermifera MAFF 305830</name>
    <dbReference type="NCBI Taxonomy" id="933852"/>
    <lineage>
        <taxon>Eukaryota</taxon>
        <taxon>Fungi</taxon>
        <taxon>Dikarya</taxon>
        <taxon>Basidiomycota</taxon>
        <taxon>Agaricomycotina</taxon>
        <taxon>Agaricomycetes</taxon>
        <taxon>Sebacinales</taxon>
        <taxon>Serendipitaceae</taxon>
        <taxon>Serendipita</taxon>
    </lineage>
</organism>
<dbReference type="AlphaFoldDB" id="A0A0C2WPZ0"/>
<dbReference type="EMBL" id="KN824294">
    <property type="protein sequence ID" value="KIM28273.1"/>
    <property type="molecule type" value="Genomic_DNA"/>
</dbReference>
<protein>
    <recommendedName>
        <fullName evidence="4">Uracil catabolism protein 4</fullName>
    </recommendedName>
</protein>
<reference evidence="2 3" key="1">
    <citation type="submission" date="2014-04" db="EMBL/GenBank/DDBJ databases">
        <authorList>
            <consortium name="DOE Joint Genome Institute"/>
            <person name="Kuo A."/>
            <person name="Zuccaro A."/>
            <person name="Kohler A."/>
            <person name="Nagy L.G."/>
            <person name="Floudas D."/>
            <person name="Copeland A."/>
            <person name="Barry K.W."/>
            <person name="Cichocki N."/>
            <person name="Veneault-Fourrey C."/>
            <person name="LaButti K."/>
            <person name="Lindquist E.A."/>
            <person name="Lipzen A."/>
            <person name="Lundell T."/>
            <person name="Morin E."/>
            <person name="Murat C."/>
            <person name="Sun H."/>
            <person name="Tunlid A."/>
            <person name="Henrissat B."/>
            <person name="Grigoriev I.V."/>
            <person name="Hibbett D.S."/>
            <person name="Martin F."/>
            <person name="Nordberg H.P."/>
            <person name="Cantor M.N."/>
            <person name="Hua S.X."/>
        </authorList>
    </citation>
    <scope>NUCLEOTIDE SEQUENCE [LARGE SCALE GENOMIC DNA]</scope>
    <source>
        <strain evidence="2 3">MAFF 305830</strain>
    </source>
</reference>
<dbReference type="InterPro" id="IPR012469">
    <property type="entry name" value="DUF1688"/>
</dbReference>
<feature type="region of interest" description="Disordered" evidence="1">
    <location>
        <begin position="417"/>
        <end position="441"/>
    </location>
</feature>
<gene>
    <name evidence="2" type="ORF">M408DRAFT_70106</name>
</gene>
<evidence type="ECO:0008006" key="4">
    <source>
        <dbReference type="Google" id="ProtNLM"/>
    </source>
</evidence>
<keyword evidence="3" id="KW-1185">Reference proteome</keyword>
<name>A0A0C2WPZ0_SERVB</name>
<accession>A0A0C2WPZ0</accession>
<dbReference type="Proteomes" id="UP000054097">
    <property type="component" value="Unassembled WGS sequence"/>
</dbReference>
<evidence type="ECO:0000313" key="2">
    <source>
        <dbReference type="EMBL" id="KIM28273.1"/>
    </source>
</evidence>
<dbReference type="Pfam" id="PF07958">
    <property type="entry name" value="DUF1688"/>
    <property type="match status" value="1"/>
</dbReference>
<dbReference type="HOGENOM" id="CLU_026445_1_0_1"/>
<reference evidence="3" key="2">
    <citation type="submission" date="2015-01" db="EMBL/GenBank/DDBJ databases">
        <title>Evolutionary Origins and Diversification of the Mycorrhizal Mutualists.</title>
        <authorList>
            <consortium name="DOE Joint Genome Institute"/>
            <consortium name="Mycorrhizal Genomics Consortium"/>
            <person name="Kohler A."/>
            <person name="Kuo A."/>
            <person name="Nagy L.G."/>
            <person name="Floudas D."/>
            <person name="Copeland A."/>
            <person name="Barry K.W."/>
            <person name="Cichocki N."/>
            <person name="Veneault-Fourrey C."/>
            <person name="LaButti K."/>
            <person name="Lindquist E.A."/>
            <person name="Lipzen A."/>
            <person name="Lundell T."/>
            <person name="Morin E."/>
            <person name="Murat C."/>
            <person name="Riley R."/>
            <person name="Ohm R."/>
            <person name="Sun H."/>
            <person name="Tunlid A."/>
            <person name="Henrissat B."/>
            <person name="Grigoriev I.V."/>
            <person name="Hibbett D.S."/>
            <person name="Martin F."/>
        </authorList>
    </citation>
    <scope>NUCLEOTIDE SEQUENCE [LARGE SCALE GENOMIC DNA]</scope>
    <source>
        <strain evidence="3">MAFF 305830</strain>
    </source>
</reference>
<proteinExistence type="predicted"/>
<dbReference type="OrthoDB" id="2153176at2759"/>
<dbReference type="PANTHER" id="PTHR31687">
    <property type="match status" value="1"/>
</dbReference>